<evidence type="ECO:0000313" key="5">
    <source>
        <dbReference type="Proteomes" id="UP000614610"/>
    </source>
</evidence>
<dbReference type="Proteomes" id="UP000483672">
    <property type="component" value="Unassembled WGS sequence"/>
</dbReference>
<sequence>MYLPTFLLSTLTLLSTVHGCVKMTATVSSGLSNTASLVIVDDGVKVCDGRINGCAGVISCSTSPRWHWAYIDMCKNSFDKGPRVQYQNDHGKWEWNGMSGSCNVMNCCGGNIPCTCRSCQYSLSAFC</sequence>
<protein>
    <recommendedName>
        <fullName evidence="6">Cyanovirin-N domain-containing protein</fullName>
    </recommendedName>
</protein>
<feature type="signal peptide" evidence="1">
    <location>
        <begin position="1"/>
        <end position="19"/>
    </location>
</feature>
<evidence type="ECO:0000313" key="4">
    <source>
        <dbReference type="Proteomes" id="UP000483672"/>
    </source>
</evidence>
<comment type="caution">
    <text evidence="2">The sequence shown here is derived from an EMBL/GenBank/DDBJ whole genome shotgun (WGS) entry which is preliminary data.</text>
</comment>
<evidence type="ECO:0000256" key="1">
    <source>
        <dbReference type="SAM" id="SignalP"/>
    </source>
</evidence>
<dbReference type="OrthoDB" id="5281789at2759"/>
<accession>A0A6G1MMW0</accession>
<reference evidence="2 4" key="1">
    <citation type="submission" date="2019-06" db="EMBL/GenBank/DDBJ databases">
        <authorList>
            <person name="Palmer J.M."/>
        </authorList>
    </citation>
    <scope>NUCLEOTIDE SEQUENCE</scope>
    <source>
        <strain evidence="3 4">TWF191</strain>
        <strain evidence="2">TWF679</strain>
    </source>
</reference>
<dbReference type="AlphaFoldDB" id="A0A6G1MMW0"/>
<evidence type="ECO:0000313" key="3">
    <source>
        <dbReference type="EMBL" id="KAF3230020.1"/>
    </source>
</evidence>
<feature type="chain" id="PRO_5041090833" description="Cyanovirin-N domain-containing protein" evidence="1">
    <location>
        <begin position="20"/>
        <end position="127"/>
    </location>
</feature>
<evidence type="ECO:0000313" key="2">
    <source>
        <dbReference type="EMBL" id="KAF3221840.1"/>
    </source>
</evidence>
<dbReference type="EMBL" id="WIPF01000010">
    <property type="protein sequence ID" value="KAF3230020.1"/>
    <property type="molecule type" value="Genomic_DNA"/>
</dbReference>
<name>A0A6G1MMW0_ORBOL</name>
<keyword evidence="1" id="KW-0732">Signal</keyword>
<dbReference type="EMBL" id="WIWT01000004">
    <property type="protein sequence ID" value="KAF3221840.1"/>
    <property type="molecule type" value="Genomic_DNA"/>
</dbReference>
<gene>
    <name evidence="3" type="ORF">TWF191_000259</name>
    <name evidence="2" type="ORF">TWF679_007055</name>
</gene>
<organism evidence="2 5">
    <name type="scientific">Orbilia oligospora</name>
    <name type="common">Nematode-trapping fungus</name>
    <name type="synonym">Arthrobotrys oligospora</name>
    <dbReference type="NCBI Taxonomy" id="2813651"/>
    <lineage>
        <taxon>Eukaryota</taxon>
        <taxon>Fungi</taxon>
        <taxon>Dikarya</taxon>
        <taxon>Ascomycota</taxon>
        <taxon>Pezizomycotina</taxon>
        <taxon>Orbiliomycetes</taxon>
        <taxon>Orbiliales</taxon>
        <taxon>Orbiliaceae</taxon>
        <taxon>Orbilia</taxon>
    </lineage>
</organism>
<dbReference type="Proteomes" id="UP000614610">
    <property type="component" value="Unassembled WGS sequence"/>
</dbReference>
<proteinExistence type="predicted"/>
<evidence type="ECO:0008006" key="6">
    <source>
        <dbReference type="Google" id="ProtNLM"/>
    </source>
</evidence>